<dbReference type="GO" id="GO:0006310">
    <property type="term" value="P:DNA recombination"/>
    <property type="evidence" value="ECO:0007669"/>
    <property type="project" value="UniProtKB-KW"/>
</dbReference>
<keyword evidence="4" id="KW-0233">DNA recombination</keyword>
<proteinExistence type="inferred from homology"/>
<dbReference type="Pfam" id="PF14659">
    <property type="entry name" value="Phage_int_SAM_3"/>
    <property type="match status" value="1"/>
</dbReference>
<dbReference type="PANTHER" id="PTHR30629:SF2">
    <property type="entry name" value="PROPHAGE INTEGRASE INTS-RELATED"/>
    <property type="match status" value="1"/>
</dbReference>
<organism evidence="6 7">
    <name type="scientific">Halomonas saccharevitans</name>
    <dbReference type="NCBI Taxonomy" id="416872"/>
    <lineage>
        <taxon>Bacteria</taxon>
        <taxon>Pseudomonadati</taxon>
        <taxon>Pseudomonadota</taxon>
        <taxon>Gammaproteobacteria</taxon>
        <taxon>Oceanospirillales</taxon>
        <taxon>Halomonadaceae</taxon>
        <taxon>Halomonas</taxon>
    </lineage>
</organism>
<dbReference type="EMBL" id="FPAQ01000078">
    <property type="protein sequence ID" value="SFU04726.1"/>
    <property type="molecule type" value="Genomic_DNA"/>
</dbReference>
<reference evidence="6 7" key="1">
    <citation type="submission" date="2016-10" db="EMBL/GenBank/DDBJ databases">
        <authorList>
            <person name="de Groot N.N."/>
        </authorList>
    </citation>
    <scope>NUCLEOTIDE SEQUENCE [LARGE SCALE GENOMIC DNA]</scope>
    <source>
        <strain evidence="6 7">CGMCC 1.6493</strain>
    </source>
</reference>
<accession>A0A1I7CZD8</accession>
<gene>
    <name evidence="6" type="ORF">SAMN04487956_1781</name>
</gene>
<dbReference type="SUPFAM" id="SSF56349">
    <property type="entry name" value="DNA breaking-rejoining enzymes"/>
    <property type="match status" value="1"/>
</dbReference>
<dbReference type="CDD" id="cd00796">
    <property type="entry name" value="INT_Rci_Hp1_C"/>
    <property type="match status" value="1"/>
</dbReference>
<dbReference type="InterPro" id="IPR002104">
    <property type="entry name" value="Integrase_catalytic"/>
</dbReference>
<evidence type="ECO:0000313" key="7">
    <source>
        <dbReference type="Proteomes" id="UP000199594"/>
    </source>
</evidence>
<evidence type="ECO:0000256" key="2">
    <source>
        <dbReference type="ARBA" id="ARBA00022908"/>
    </source>
</evidence>
<evidence type="ECO:0000256" key="3">
    <source>
        <dbReference type="ARBA" id="ARBA00023125"/>
    </source>
</evidence>
<dbReference type="GO" id="GO:0015074">
    <property type="term" value="P:DNA integration"/>
    <property type="evidence" value="ECO:0007669"/>
    <property type="project" value="UniProtKB-KW"/>
</dbReference>
<dbReference type="Proteomes" id="UP000199594">
    <property type="component" value="Unassembled WGS sequence"/>
</dbReference>
<dbReference type="Gene3D" id="1.10.150.130">
    <property type="match status" value="1"/>
</dbReference>
<dbReference type="Pfam" id="PF00589">
    <property type="entry name" value="Phage_integrase"/>
    <property type="match status" value="1"/>
</dbReference>
<dbReference type="InterPro" id="IPR013762">
    <property type="entry name" value="Integrase-like_cat_sf"/>
</dbReference>
<dbReference type="PANTHER" id="PTHR30629">
    <property type="entry name" value="PROPHAGE INTEGRASE"/>
    <property type="match status" value="1"/>
</dbReference>
<name>A0A1I7CZD8_9GAMM</name>
<feature type="domain" description="Tyr recombinase" evidence="5">
    <location>
        <begin position="147"/>
        <end position="322"/>
    </location>
</feature>
<keyword evidence="3" id="KW-0238">DNA-binding</keyword>
<evidence type="ECO:0000256" key="4">
    <source>
        <dbReference type="ARBA" id="ARBA00023172"/>
    </source>
</evidence>
<dbReference type="InterPro" id="IPR010998">
    <property type="entry name" value="Integrase_recombinase_N"/>
</dbReference>
<sequence length="341" mass="38842">MRHIKIAKTTELSLTKARKKAQQTRADTLLGGDPRADLKRKRNIPTFSDFVRDQYLPYIKVHKRSWATDDSFLRNHIIPVFGSIPLDEISRTQLVTFHTTLPEKGMAPSTCDRQVVIIRYIFNLAIKWEVIDTNPAKMIELYNADNSREHYLTDEEMSKLLNMLQTHTNRPVSLVILLLLATGARRNEALKAKWEDIDLVKKTWKIPAANAKSKKSRVMPLNTAALQVLEEAHSLSSGHEYVFISQVTGQPIRHITAVWQRMRVAAGLPDFRLHDCRHQYASMLVNKGRSLYEVQRLLGHTTPKMTQRYSHLSMETLEGASSAVGDFIGDLTFTAGKVVDQ</sequence>
<protein>
    <submittedName>
        <fullName evidence="6">Site-specific recombinase XerD</fullName>
    </submittedName>
</protein>
<evidence type="ECO:0000313" key="6">
    <source>
        <dbReference type="EMBL" id="SFU04726.1"/>
    </source>
</evidence>
<comment type="similarity">
    <text evidence="1">Belongs to the 'phage' integrase family.</text>
</comment>
<evidence type="ECO:0000256" key="1">
    <source>
        <dbReference type="ARBA" id="ARBA00008857"/>
    </source>
</evidence>
<dbReference type="InterPro" id="IPR050808">
    <property type="entry name" value="Phage_Integrase"/>
</dbReference>
<dbReference type="AlphaFoldDB" id="A0A1I7CZD8"/>
<dbReference type="Gene3D" id="1.10.443.10">
    <property type="entry name" value="Intergrase catalytic core"/>
    <property type="match status" value="1"/>
</dbReference>
<dbReference type="InterPro" id="IPR011010">
    <property type="entry name" value="DNA_brk_join_enz"/>
</dbReference>
<dbReference type="PROSITE" id="PS51898">
    <property type="entry name" value="TYR_RECOMBINASE"/>
    <property type="match status" value="1"/>
</dbReference>
<evidence type="ECO:0000259" key="5">
    <source>
        <dbReference type="PROSITE" id="PS51898"/>
    </source>
</evidence>
<keyword evidence="2" id="KW-0229">DNA integration</keyword>
<dbReference type="InterPro" id="IPR004107">
    <property type="entry name" value="Integrase_SAM-like_N"/>
</dbReference>
<dbReference type="GO" id="GO:0003677">
    <property type="term" value="F:DNA binding"/>
    <property type="evidence" value="ECO:0007669"/>
    <property type="project" value="UniProtKB-KW"/>
</dbReference>